<comment type="caution">
    <text evidence="1">The sequence shown here is derived from an EMBL/GenBank/DDBJ whole genome shotgun (WGS) entry which is preliminary data.</text>
</comment>
<dbReference type="PANTHER" id="PTHR35218:SF8">
    <property type="entry name" value="ENDONUCLEASE_EXONUCLEASE_PHOSPHATASE"/>
    <property type="match status" value="1"/>
</dbReference>
<dbReference type="EMBL" id="MJEQ01037185">
    <property type="protein sequence ID" value="OIT04583.1"/>
    <property type="molecule type" value="Genomic_DNA"/>
</dbReference>
<sequence>LVLPETKMVDHKKLTEDLQFDMLIQSLVVGLSCGIVMMYKADCVQLDEVSTTPQGIHAIVKASRWVVFKENRLSFLNDAWIPNHLALRDMIEGPLTLNDTATNVDTIYNSGNWDTPSISINLHENITNL</sequence>
<dbReference type="AlphaFoldDB" id="A0A1J6J3Y7"/>
<evidence type="ECO:0000313" key="2">
    <source>
        <dbReference type="Proteomes" id="UP000187609"/>
    </source>
</evidence>
<evidence type="ECO:0000313" key="1">
    <source>
        <dbReference type="EMBL" id="OIT04583.1"/>
    </source>
</evidence>
<feature type="non-terminal residue" evidence="1">
    <location>
        <position position="1"/>
    </location>
</feature>
<accession>A0A1J6J3Y7</accession>
<feature type="non-terminal residue" evidence="1">
    <location>
        <position position="129"/>
    </location>
</feature>
<reference evidence="1" key="1">
    <citation type="submission" date="2016-11" db="EMBL/GenBank/DDBJ databases">
        <title>The genome of Nicotiana attenuata.</title>
        <authorList>
            <person name="Xu S."/>
            <person name="Brockmoeller T."/>
            <person name="Gaquerel E."/>
            <person name="Navarro A."/>
            <person name="Kuhl H."/>
            <person name="Gase K."/>
            <person name="Ling Z."/>
            <person name="Zhou W."/>
            <person name="Kreitzer C."/>
            <person name="Stanke M."/>
            <person name="Tang H."/>
            <person name="Lyons E."/>
            <person name="Pandey P."/>
            <person name="Pandey S.P."/>
            <person name="Timmermann B."/>
            <person name="Baldwin I.T."/>
        </authorList>
    </citation>
    <scope>NUCLEOTIDE SEQUENCE [LARGE SCALE GENOMIC DNA]</scope>
    <source>
        <strain evidence="1">UT</strain>
    </source>
</reference>
<dbReference type="PANTHER" id="PTHR35218">
    <property type="entry name" value="RNASE H DOMAIN-CONTAINING PROTEIN"/>
    <property type="match status" value="1"/>
</dbReference>
<protein>
    <submittedName>
        <fullName evidence="1">Uncharacterized protein</fullName>
    </submittedName>
</protein>
<organism evidence="1 2">
    <name type="scientific">Nicotiana attenuata</name>
    <name type="common">Coyote tobacco</name>
    <dbReference type="NCBI Taxonomy" id="49451"/>
    <lineage>
        <taxon>Eukaryota</taxon>
        <taxon>Viridiplantae</taxon>
        <taxon>Streptophyta</taxon>
        <taxon>Embryophyta</taxon>
        <taxon>Tracheophyta</taxon>
        <taxon>Spermatophyta</taxon>
        <taxon>Magnoliopsida</taxon>
        <taxon>eudicotyledons</taxon>
        <taxon>Gunneridae</taxon>
        <taxon>Pentapetalae</taxon>
        <taxon>asterids</taxon>
        <taxon>lamiids</taxon>
        <taxon>Solanales</taxon>
        <taxon>Solanaceae</taxon>
        <taxon>Nicotianoideae</taxon>
        <taxon>Nicotianeae</taxon>
        <taxon>Nicotiana</taxon>
    </lineage>
</organism>
<keyword evidence="2" id="KW-1185">Reference proteome</keyword>
<proteinExistence type="predicted"/>
<gene>
    <name evidence="1" type="ORF">A4A49_65283</name>
</gene>
<name>A0A1J6J3Y7_NICAT</name>
<dbReference type="Proteomes" id="UP000187609">
    <property type="component" value="Unassembled WGS sequence"/>
</dbReference>